<feature type="compositionally biased region" description="Low complexity" evidence="3">
    <location>
        <begin position="317"/>
        <end position="333"/>
    </location>
</feature>
<dbReference type="Proteomes" id="UP000175989">
    <property type="component" value="Unassembled WGS sequence"/>
</dbReference>
<dbReference type="EC" id="3.4.16.4" evidence="5"/>
<dbReference type="PANTHER" id="PTHR30023">
    <property type="entry name" value="D-ALANYL-D-ALANINE CARBOXYPEPTIDASE"/>
    <property type="match status" value="1"/>
</dbReference>
<dbReference type="PATRIC" id="fig|762836.4.peg.3832"/>
<dbReference type="EMBL" id="LROM01000102">
    <property type="protein sequence ID" value="OEZ97135.1"/>
    <property type="molecule type" value="Genomic_DNA"/>
</dbReference>
<evidence type="ECO:0000256" key="2">
    <source>
        <dbReference type="ARBA" id="ARBA00022801"/>
    </source>
</evidence>
<feature type="region of interest" description="Disordered" evidence="3">
    <location>
        <begin position="316"/>
        <end position="347"/>
    </location>
</feature>
<dbReference type="InterPro" id="IPR000667">
    <property type="entry name" value="Peptidase_S13"/>
</dbReference>
<dbReference type="NCBIfam" id="TIGR00666">
    <property type="entry name" value="PBP4"/>
    <property type="match status" value="1"/>
</dbReference>
<dbReference type="InterPro" id="IPR012338">
    <property type="entry name" value="Beta-lactam/transpept-like"/>
</dbReference>
<keyword evidence="4" id="KW-0732">Signal</keyword>
<name>A0A1E7WFI4_9BURK</name>
<evidence type="ECO:0000256" key="3">
    <source>
        <dbReference type="SAM" id="MobiDB-lite"/>
    </source>
</evidence>
<dbReference type="GO" id="GO:0000270">
    <property type="term" value="P:peptidoglycan metabolic process"/>
    <property type="evidence" value="ECO:0007669"/>
    <property type="project" value="TreeGrafter"/>
</dbReference>
<dbReference type="Pfam" id="PF02113">
    <property type="entry name" value="Peptidase_S13"/>
    <property type="match status" value="2"/>
</dbReference>
<keyword evidence="6" id="KW-1185">Reference proteome</keyword>
<dbReference type="GO" id="GO:0009002">
    <property type="term" value="F:serine-type D-Ala-D-Ala carboxypeptidase activity"/>
    <property type="evidence" value="ECO:0007669"/>
    <property type="project" value="UniProtKB-EC"/>
</dbReference>
<feature type="signal peptide" evidence="4">
    <location>
        <begin position="1"/>
        <end position="18"/>
    </location>
</feature>
<keyword evidence="5" id="KW-0645">Protease</keyword>
<dbReference type="Gene3D" id="3.40.710.10">
    <property type="entry name" value="DD-peptidase/beta-lactamase superfamily"/>
    <property type="match status" value="2"/>
</dbReference>
<gene>
    <name evidence="5" type="primary">dacB</name>
    <name evidence="5" type="ORF">DUPY_37160</name>
</gene>
<dbReference type="PANTHER" id="PTHR30023:SF0">
    <property type="entry name" value="PENICILLIN-SENSITIVE CARBOXYPEPTIDASE A"/>
    <property type="match status" value="1"/>
</dbReference>
<organism evidence="5 6">
    <name type="scientific">Duganella phyllosphaerae</name>
    <dbReference type="NCBI Taxonomy" id="762836"/>
    <lineage>
        <taxon>Bacteria</taxon>
        <taxon>Pseudomonadati</taxon>
        <taxon>Pseudomonadota</taxon>
        <taxon>Betaproteobacteria</taxon>
        <taxon>Burkholderiales</taxon>
        <taxon>Oxalobacteraceae</taxon>
        <taxon>Telluria group</taxon>
        <taxon>Duganella</taxon>
    </lineage>
</organism>
<comment type="similarity">
    <text evidence="1">Belongs to the peptidase S13 family.</text>
</comment>
<evidence type="ECO:0000313" key="5">
    <source>
        <dbReference type="EMBL" id="OEZ97135.1"/>
    </source>
</evidence>
<protein>
    <submittedName>
        <fullName evidence="5">D-alanyl-D-alanine carboxypeptidase DacB</fullName>
        <ecNumber evidence="5">3.4.16.4</ecNumber>
        <ecNumber evidence="5">3.4.21.-</ecNumber>
    </submittedName>
</protein>
<feature type="chain" id="PRO_5009206936" evidence="4">
    <location>
        <begin position="19"/>
        <end position="549"/>
    </location>
</feature>
<evidence type="ECO:0000313" key="6">
    <source>
        <dbReference type="Proteomes" id="UP000175989"/>
    </source>
</evidence>
<evidence type="ECO:0000256" key="1">
    <source>
        <dbReference type="ARBA" id="ARBA00006096"/>
    </source>
</evidence>
<dbReference type="SUPFAM" id="SSF56601">
    <property type="entry name" value="beta-lactamase/transpeptidase-like"/>
    <property type="match status" value="1"/>
</dbReference>
<dbReference type="Gene3D" id="3.50.80.20">
    <property type="entry name" value="D-Ala-D-Ala carboxypeptidase C, peptidase S13"/>
    <property type="match status" value="1"/>
</dbReference>
<dbReference type="AlphaFoldDB" id="A0A1E7WFI4"/>
<comment type="caution">
    <text evidence="5">The sequence shown here is derived from an EMBL/GenBank/DDBJ whole genome shotgun (WGS) entry which is preliminary data.</text>
</comment>
<dbReference type="RefSeq" id="WP_070249927.1">
    <property type="nucleotide sequence ID" value="NZ_LROM01000102.1"/>
</dbReference>
<dbReference type="GO" id="GO:0006508">
    <property type="term" value="P:proteolysis"/>
    <property type="evidence" value="ECO:0007669"/>
    <property type="project" value="InterPro"/>
</dbReference>
<evidence type="ECO:0000256" key="4">
    <source>
        <dbReference type="SAM" id="SignalP"/>
    </source>
</evidence>
<dbReference type="PRINTS" id="PR00922">
    <property type="entry name" value="DADACBPTASE3"/>
</dbReference>
<reference evidence="6" key="1">
    <citation type="journal article" date="2016" name="Front. Microbiol.">
        <title>Molecular Keys to the Janthinobacterium and Duganella spp. Interaction with the Plant Pathogen Fusarium graminearum.</title>
        <authorList>
            <person name="Haack F.S."/>
            <person name="Poehlein A."/>
            <person name="Kroger C."/>
            <person name="Voigt C.A."/>
            <person name="Piepenbring M."/>
            <person name="Bode H.B."/>
            <person name="Daniel R."/>
            <person name="Schafer W."/>
            <person name="Streit W.R."/>
        </authorList>
    </citation>
    <scope>NUCLEOTIDE SEQUENCE [LARGE SCALE GENOMIC DNA]</scope>
    <source>
        <strain evidence="6">T54</strain>
    </source>
</reference>
<proteinExistence type="inferred from homology"/>
<accession>A0A1E7WFI4</accession>
<sequence>MLRRTLLAALLFVGSVHAAPLPEPVARLMKSAKIPESAAGIVVLRGDTVLLAHNAQQVMQPASTMKLFTAMTALEKLGPVFRGRTELRSSADVVQGVLQGDLIVRGGADADFNEDVLLHMLQALRNQGITAINGDVVLDRTLFQPARLDLGQPPFDEYPWAYYNVIPDALLINTNLLKLELRAVGGQLAIVTMPEMDNVIVRSDLRMTDATCAQWEQGWRTPDFVRSGDRIDVVLHGSFPRDCVKTVNINVLDPHDYLAGLVRATWRKLGGTIAGTVREANAPVPQSAGLASAPAAQLLAGTTVAPAAQQPAVTTLAPGAQQPAAPNAAPANADADEGVPAAPPATTPVAPVTTRLLAEHVSRALPEVLRDVNKNSDNTLARTIFLSLGSLEADPALGSRPLPPDGLNTTTSARADATIRAWLQQHNIDSTGLVLDNGSGLSRTERATATQLAGVLQAGLKSNWMPEFLASLPIAATDGTMRRRLKDSPAATRARIKTGSLNGVIAIAGYVQDANNQPVVVVAMLNDPRVAGGAGRAVLDALIDWVARQ</sequence>
<keyword evidence="2 5" id="KW-0378">Hydrolase</keyword>
<keyword evidence="5" id="KW-0121">Carboxypeptidase</keyword>
<dbReference type="EC" id="3.4.21.-" evidence="5"/>